<keyword evidence="3" id="KW-1185">Reference proteome</keyword>
<gene>
    <name evidence="2" type="ORF">LCOR_07325.1</name>
</gene>
<feature type="compositionally biased region" description="Basic and acidic residues" evidence="1">
    <location>
        <begin position="413"/>
        <end position="426"/>
    </location>
</feature>
<feature type="compositionally biased region" description="Polar residues" evidence="1">
    <location>
        <begin position="637"/>
        <end position="652"/>
    </location>
</feature>
<feature type="compositionally biased region" description="Basic and acidic residues" evidence="1">
    <location>
        <begin position="704"/>
        <end position="726"/>
    </location>
</feature>
<feature type="region of interest" description="Disordered" evidence="1">
    <location>
        <begin position="769"/>
        <end position="791"/>
    </location>
</feature>
<evidence type="ECO:0000256" key="1">
    <source>
        <dbReference type="SAM" id="MobiDB-lite"/>
    </source>
</evidence>
<dbReference type="VEuPathDB" id="FungiDB:LCOR_07325.1"/>
<feature type="region of interest" description="Disordered" evidence="1">
    <location>
        <begin position="398"/>
        <end position="458"/>
    </location>
</feature>
<proteinExistence type="predicted"/>
<evidence type="ECO:0000313" key="2">
    <source>
        <dbReference type="EMBL" id="CDH56256.1"/>
    </source>
</evidence>
<comment type="caution">
    <text evidence="2">The sequence shown here is derived from an EMBL/GenBank/DDBJ whole genome shotgun (WGS) entry which is preliminary data.</text>
</comment>
<dbReference type="AlphaFoldDB" id="A0A068S4T9"/>
<evidence type="ECO:0000313" key="3">
    <source>
        <dbReference type="Proteomes" id="UP000027586"/>
    </source>
</evidence>
<reference evidence="2" key="1">
    <citation type="submission" date="2013-08" db="EMBL/GenBank/DDBJ databases">
        <title>Gene expansion shapes genome architecture in the human pathogen Lichtheimia corymbifera: an evolutionary genomics analysis in the ancient terrestrial Mucorales (Mucoromycotina).</title>
        <authorList>
            <person name="Schwartze V.U."/>
            <person name="Winter S."/>
            <person name="Shelest E."/>
            <person name="Marcet-Houben M."/>
            <person name="Horn F."/>
            <person name="Wehner S."/>
            <person name="Hoffmann K."/>
            <person name="Riege K."/>
            <person name="Sammeth M."/>
            <person name="Nowrousian M."/>
            <person name="Valiante V."/>
            <person name="Linde J."/>
            <person name="Jacobsen I.D."/>
            <person name="Marz M."/>
            <person name="Brakhage A.A."/>
            <person name="Gabaldon T."/>
            <person name="Bocker S."/>
            <person name="Voigt K."/>
        </authorList>
    </citation>
    <scope>NUCLEOTIDE SEQUENCE [LARGE SCALE GENOMIC DNA]</scope>
    <source>
        <strain evidence="2">FSU 9682</strain>
    </source>
</reference>
<dbReference type="Proteomes" id="UP000027586">
    <property type="component" value="Unassembled WGS sequence"/>
</dbReference>
<feature type="compositionally biased region" description="Low complexity" evidence="1">
    <location>
        <begin position="773"/>
        <end position="782"/>
    </location>
</feature>
<dbReference type="OrthoDB" id="2257001at2759"/>
<dbReference type="EMBL" id="CBTN010000036">
    <property type="protein sequence ID" value="CDH56256.1"/>
    <property type="molecule type" value="Genomic_DNA"/>
</dbReference>
<organism evidence="2 3">
    <name type="scientific">Lichtheimia corymbifera JMRC:FSU:9682</name>
    <dbReference type="NCBI Taxonomy" id="1263082"/>
    <lineage>
        <taxon>Eukaryota</taxon>
        <taxon>Fungi</taxon>
        <taxon>Fungi incertae sedis</taxon>
        <taxon>Mucoromycota</taxon>
        <taxon>Mucoromycotina</taxon>
        <taxon>Mucoromycetes</taxon>
        <taxon>Mucorales</taxon>
        <taxon>Lichtheimiaceae</taxon>
        <taxon>Lichtheimia</taxon>
    </lineage>
</organism>
<name>A0A068S4T9_9FUNG</name>
<sequence>MNPVSSAKKGGFISIDHATHTNNDQQVPLLTYRYDEHTLQIEETAIAHDNTTTVHVRDEIAASTLKEGLVITIQHVVYCQQKDKTPILIIICCTGKEHDYLAFCKITSISITETPSPMPNSEQPEKEDWSHAIAFTLSDGSICIGLLILYPDEILFETHKYIDSSLVDDEDITASTMIVGGLEDSRTGYNRPRVLLGTSQGKVIAFRISKTETGEMELSGSDQTRFMELESSPIVLLSSLRADTRTIIAVGQHAFRSKGHSTKPTKQGVINILATFGNGRKSGLRVRPSLTKHLCDLDVLRLTQGPNKDFRITAAFREQGYKNELEIFCVYVGYRLESSNFEFKIKEPRRSGIMDLFQLGSGCVAMMAGQDDDRIRIVNNIPRPKQQSDTQHYIHDNTFTPKERGQGNMASPYREETPDIKNDRSDLSFTESEAVSPHSPISRYAGSDTDGYGYSPDNISNSRRFPIIRRHEDTSDTRDIDHHVLEEENSFEEKITAARARRQPLVVRHIDTEEEDEENEQCSLTSSPERVPELQDTAYSFLNGIQHAQQITEFGQEQQSIQHEDEIEFNQQQQKDTIRIDADHEQQNGLAAAPLNKEVDTLGTVPPQLNDPKQLQALVEEIGIVMNGAQQQRQQQSDDNSTTDRMVPSESTLPLDGKQDISSEKVYTVFEESQSTQSKYPDLNTLDVQDNNPLITPDNIPPSREQKDLPSMDIHDETATQDKEELSVSQEPRALTQVESHDAKDVNEANATPSALDLVDANVDIPDAPSIYTQEGTTQPTNTEEEEEEDTMDNTVFLDGLDDYNDEEQVQALAGENSSFSGFLPLASDTAIENNIKLLSGALEDHMTQRGESTVSTLALDSSQMNGALNDNQQVTAILDALNGSGTGQNPSMEYFADKLNQWRPKAVNETLFIDLLLKQVDPQFNDTYVKENASDLLRKLTQNGTQGSQALYYLSLEDVDCGPTLVSLDKMSDHERSKIKVYHMLDQGSYKDAMEYISDTTWVGDTLQYKILKTLEKHCDIISFVRTTGIAERSLNDAMAYLELLWDKSLAEALEYMGSMENMDWQHHCLEWILDRVYQDDAKFNAQDAKTLGTFNYTKERCQQFLKHTKESPSPIAKLALMHYYESREEWFSALKVTKELEAMPAHIRQHPAYEACLTMDRSVRQSMPATSRHLPEEIMLNPRGQASGKYKDFFDTHGTDAGYKLFGMALRGLWNERKRKAEEHPSFPNKK</sequence>
<feature type="region of interest" description="Disordered" evidence="1">
    <location>
        <begin position="629"/>
        <end position="742"/>
    </location>
</feature>
<accession>A0A068S4T9</accession>
<protein>
    <submittedName>
        <fullName evidence="2">Uncharacterized protein</fullName>
    </submittedName>
</protein>